<evidence type="ECO:0000256" key="11">
    <source>
        <dbReference type="ARBA" id="ARBA00023242"/>
    </source>
</evidence>
<keyword evidence="10" id="KW-0829">Tyrosine-protein kinase</keyword>
<evidence type="ECO:0000256" key="4">
    <source>
        <dbReference type="ARBA" id="ARBA00022723"/>
    </source>
</evidence>
<dbReference type="InterPro" id="IPR011009">
    <property type="entry name" value="Kinase-like_dom_sf"/>
</dbReference>
<evidence type="ECO:0000313" key="18">
    <source>
        <dbReference type="EMBL" id="CAH2325543.1"/>
    </source>
</evidence>
<feature type="region of interest" description="Disordered" evidence="16">
    <location>
        <begin position="220"/>
        <end position="344"/>
    </location>
</feature>
<evidence type="ECO:0000256" key="6">
    <source>
        <dbReference type="ARBA" id="ARBA00022777"/>
    </source>
</evidence>
<proteinExistence type="inferred from homology"/>
<evidence type="ECO:0000256" key="1">
    <source>
        <dbReference type="ARBA" id="ARBA00004123"/>
    </source>
</evidence>
<dbReference type="Gene3D" id="1.10.510.10">
    <property type="entry name" value="Transferase(Phosphotransferase) domain 1"/>
    <property type="match status" value="1"/>
</dbReference>
<dbReference type="PANTHER" id="PTHR11042:SF72">
    <property type="entry name" value="WEE1-LIKE PROTEIN KINASE"/>
    <property type="match status" value="1"/>
</dbReference>
<feature type="region of interest" description="Disordered" evidence="16">
    <location>
        <begin position="626"/>
        <end position="656"/>
    </location>
</feature>
<evidence type="ECO:0000259" key="17">
    <source>
        <dbReference type="PROSITE" id="PS50011"/>
    </source>
</evidence>
<dbReference type="InterPro" id="IPR050339">
    <property type="entry name" value="CC_SR_Kinase"/>
</dbReference>
<feature type="binding site" evidence="14">
    <location>
        <position position="707"/>
    </location>
    <ligand>
        <name>ATP</name>
        <dbReference type="ChEBI" id="CHEBI:30616"/>
    </ligand>
</feature>
<dbReference type="Proteomes" id="UP001295444">
    <property type="component" value="Chromosome 12"/>
</dbReference>
<feature type="region of interest" description="Disordered" evidence="16">
    <location>
        <begin position="24"/>
        <end position="187"/>
    </location>
</feature>
<dbReference type="AlphaFoldDB" id="A0AAD1TF31"/>
<evidence type="ECO:0000256" key="10">
    <source>
        <dbReference type="ARBA" id="ARBA00023137"/>
    </source>
</evidence>
<evidence type="ECO:0000256" key="14">
    <source>
        <dbReference type="PROSITE-ProRule" id="PRU10141"/>
    </source>
</evidence>
<dbReference type="GO" id="GO:0005737">
    <property type="term" value="C:cytoplasm"/>
    <property type="evidence" value="ECO:0007669"/>
    <property type="project" value="TreeGrafter"/>
</dbReference>
<evidence type="ECO:0000256" key="5">
    <source>
        <dbReference type="ARBA" id="ARBA00022741"/>
    </source>
</evidence>
<dbReference type="SMART" id="SM00220">
    <property type="entry name" value="S_TKc"/>
    <property type="match status" value="1"/>
</dbReference>
<dbReference type="PANTHER" id="PTHR11042">
    <property type="entry name" value="EUKARYOTIC TRANSLATION INITIATION FACTOR 2-ALPHA KINASE EIF2-ALPHA KINASE -RELATED"/>
    <property type="match status" value="1"/>
</dbReference>
<accession>A0AAD1TF31</accession>
<dbReference type="SUPFAM" id="SSF56112">
    <property type="entry name" value="Protein kinase-like (PK-like)"/>
    <property type="match status" value="1"/>
</dbReference>
<evidence type="ECO:0000256" key="8">
    <source>
        <dbReference type="ARBA" id="ARBA00022842"/>
    </source>
</evidence>
<dbReference type="InterPro" id="IPR017441">
    <property type="entry name" value="Protein_kinase_ATP_BS"/>
</dbReference>
<dbReference type="GO" id="GO:0005634">
    <property type="term" value="C:nucleus"/>
    <property type="evidence" value="ECO:0007669"/>
    <property type="project" value="UniProtKB-SubCell"/>
</dbReference>
<organism evidence="18 19">
    <name type="scientific">Pelobates cultripes</name>
    <name type="common">Western spadefoot toad</name>
    <dbReference type="NCBI Taxonomy" id="61616"/>
    <lineage>
        <taxon>Eukaryota</taxon>
        <taxon>Metazoa</taxon>
        <taxon>Chordata</taxon>
        <taxon>Craniata</taxon>
        <taxon>Vertebrata</taxon>
        <taxon>Euteleostomi</taxon>
        <taxon>Amphibia</taxon>
        <taxon>Batrachia</taxon>
        <taxon>Anura</taxon>
        <taxon>Pelobatoidea</taxon>
        <taxon>Pelobatidae</taxon>
        <taxon>Pelobates</taxon>
    </lineage>
</organism>
<protein>
    <recommendedName>
        <fullName evidence="2">non-specific protein-tyrosine kinase</fullName>
        <ecNumber evidence="2">2.7.10.2</ecNumber>
    </recommendedName>
</protein>
<gene>
    <name evidence="18" type="ORF">PECUL_23A032749</name>
</gene>
<feature type="coiled-coil region" evidence="15">
    <location>
        <begin position="956"/>
        <end position="990"/>
    </location>
</feature>
<dbReference type="Gene3D" id="3.30.200.20">
    <property type="entry name" value="Phosphorylase Kinase, domain 1"/>
    <property type="match status" value="1"/>
</dbReference>
<dbReference type="PROSITE" id="PS00108">
    <property type="entry name" value="PROTEIN_KINASE_ST"/>
    <property type="match status" value="1"/>
</dbReference>
<comment type="subcellular location">
    <subcellularLocation>
        <location evidence="1">Nucleus</location>
    </subcellularLocation>
</comment>
<dbReference type="GO" id="GO:0005524">
    <property type="term" value="F:ATP binding"/>
    <property type="evidence" value="ECO:0007669"/>
    <property type="project" value="UniProtKB-UniRule"/>
</dbReference>
<evidence type="ECO:0000256" key="16">
    <source>
        <dbReference type="SAM" id="MobiDB-lite"/>
    </source>
</evidence>
<dbReference type="Pfam" id="PF00069">
    <property type="entry name" value="Pkinase"/>
    <property type="match status" value="1"/>
</dbReference>
<evidence type="ECO:0000313" key="19">
    <source>
        <dbReference type="Proteomes" id="UP001295444"/>
    </source>
</evidence>
<keyword evidence="9 15" id="KW-0175">Coiled coil</keyword>
<evidence type="ECO:0000256" key="12">
    <source>
        <dbReference type="ARBA" id="ARBA00037982"/>
    </source>
</evidence>
<dbReference type="GO" id="GO:0004715">
    <property type="term" value="F:non-membrane spanning protein tyrosine kinase activity"/>
    <property type="evidence" value="ECO:0007669"/>
    <property type="project" value="UniProtKB-EC"/>
</dbReference>
<keyword evidence="11" id="KW-0539">Nucleus</keyword>
<dbReference type="FunFam" id="3.30.200.20:FF:000115">
    <property type="entry name" value="Wee1-like kinase 2"/>
    <property type="match status" value="1"/>
</dbReference>
<evidence type="ECO:0000256" key="3">
    <source>
        <dbReference type="ARBA" id="ARBA00022679"/>
    </source>
</evidence>
<name>A0AAD1TF31_PELCU</name>
<feature type="domain" description="Protein kinase" evidence="17">
    <location>
        <begin position="678"/>
        <end position="948"/>
    </location>
</feature>
<dbReference type="FunFam" id="1.10.510.10:FF:000217">
    <property type="entry name" value="Wee1-like protein kinase"/>
    <property type="match status" value="1"/>
</dbReference>
<feature type="compositionally biased region" description="Acidic residues" evidence="16">
    <location>
        <begin position="641"/>
        <end position="654"/>
    </location>
</feature>
<dbReference type="InterPro" id="IPR000719">
    <property type="entry name" value="Prot_kinase_dom"/>
</dbReference>
<feature type="compositionally biased region" description="Low complexity" evidence="16">
    <location>
        <begin position="79"/>
        <end position="94"/>
    </location>
</feature>
<sequence length="1025" mass="112964">MPLAARVPAPWVTRRCVFPLARPAARPPAPPDTALLPTGHRLTELPPDTALLPTGHRLTELPPDTALLPTGDRAPPGYSAPSNRSPSSPRIQRSFLPETELPPDTALLPTGDRAPPGYSAPFYRRPSSPRIQRSFLPEPELPPDTALLPTGARAPPGYSAPSYRSPKLHPGDPVTETGPARGGGCSPAAAELREAGTMLSSSSPRTPGLPRSRLLFADCDEEDGHSTGDDSAFQESDSPPAPVQPSIPRWEDDEEGLGSSPVKSPGYYYMNGTPSPSSQRSPDRGDSSSPIPDCPGTPPHKTFRKLRLFDTPHTPKVRSDTCTQPNYPTSQVHPPKLPYKSSTPPKTALQVKYTLQNCPTSQVHPPKLPYKSSTPSKTALQVKYTLQNCPTSQVHPPKLPYKSRTDTIHGVYGLPRSGQNGHTLWNGTERDTIRDLYQFFCFWFGLRERAPRPPSSPRTPGLPRSRLLFADCDEEDGHSTGDDSAFQESDSPPAPVQPSIPRWEDDEEGLGSSPVKSPGYYYMNGTPSPSSQRSPDRGDSSSPIPDCPGTPPHKTFRKLRLFDTPHTPKSLLSRARVGGSSALRLRGCALFPDVGQSEKPEFVYSAPQVNINPFTPDSLDLQNSAGLNQRRRKRTHWNDSYGEEMEGSDGELEDENIRPAKRVTITESNMKSRYATEFHELEKIGSGEFGSVFKCVKRIDGCIYAIKRSKKPLAGSVDEQNALREVYAHAVLGQHPHVVRYYSAWAEDDHMLIQNEYCNGGSLADAISDNYRRMQYFTEPELKDLLHQVARGLKYIHSMSLVHMDIKPSNIFISRTSISSSTAEEGDDDDCGSRKVTFKIGDLGHVTRVTSPHVEEGDSRFLANEVLQEDYINLPKADIFALALTVCCAAGAEPLPTNGDQWHEIRQGKLPRLPQLISQELLDLMKLMISPDPEKRPSSVALVKHSVLLSASRKSAEQLRIELNAEKFKNALLQKELKKAQMAKAAAEEKVLFPDRMTTRSTTQSNRASRLIGKKMNRSVSLTIY</sequence>
<reference evidence="18" key="1">
    <citation type="submission" date="2022-03" db="EMBL/GenBank/DDBJ databases">
        <authorList>
            <person name="Alioto T."/>
            <person name="Alioto T."/>
            <person name="Gomez Garrido J."/>
        </authorList>
    </citation>
    <scope>NUCLEOTIDE SEQUENCE</scope>
</reference>
<keyword evidence="8" id="KW-0460">Magnesium</keyword>
<comment type="catalytic activity">
    <reaction evidence="13">
        <text>L-tyrosyl-[protein] + ATP = O-phospho-L-tyrosyl-[protein] + ADP + H(+)</text>
        <dbReference type="Rhea" id="RHEA:10596"/>
        <dbReference type="Rhea" id="RHEA-COMP:10136"/>
        <dbReference type="Rhea" id="RHEA-COMP:20101"/>
        <dbReference type="ChEBI" id="CHEBI:15378"/>
        <dbReference type="ChEBI" id="CHEBI:30616"/>
        <dbReference type="ChEBI" id="CHEBI:46858"/>
        <dbReference type="ChEBI" id="CHEBI:61978"/>
        <dbReference type="ChEBI" id="CHEBI:456216"/>
        <dbReference type="EC" id="2.7.10.2"/>
    </reaction>
</comment>
<keyword evidence="5 14" id="KW-0547">Nucleotide-binding</keyword>
<keyword evidence="19" id="KW-1185">Reference proteome</keyword>
<evidence type="ECO:0000256" key="7">
    <source>
        <dbReference type="ARBA" id="ARBA00022840"/>
    </source>
</evidence>
<feature type="region of interest" description="Disordered" evidence="16">
    <location>
        <begin position="473"/>
        <end position="555"/>
    </location>
</feature>
<evidence type="ECO:0000256" key="9">
    <source>
        <dbReference type="ARBA" id="ARBA00023054"/>
    </source>
</evidence>
<feature type="compositionally biased region" description="Polar residues" evidence="16">
    <location>
        <begin position="320"/>
        <end position="332"/>
    </location>
</feature>
<evidence type="ECO:0000256" key="15">
    <source>
        <dbReference type="SAM" id="Coils"/>
    </source>
</evidence>
<dbReference type="GO" id="GO:0045786">
    <property type="term" value="P:negative regulation of cell cycle"/>
    <property type="evidence" value="ECO:0007669"/>
    <property type="project" value="UniProtKB-ARBA"/>
</dbReference>
<dbReference type="EC" id="2.7.10.2" evidence="2"/>
<dbReference type="EMBL" id="OW240923">
    <property type="protein sequence ID" value="CAH2325543.1"/>
    <property type="molecule type" value="Genomic_DNA"/>
</dbReference>
<keyword evidence="7 14" id="KW-0067">ATP-binding</keyword>
<comment type="similarity">
    <text evidence="12">Belongs to the protein kinase superfamily. Ser/Thr protein kinase family. GCN2 subfamily.</text>
</comment>
<keyword evidence="6 18" id="KW-0418">Kinase</keyword>
<evidence type="ECO:0000256" key="2">
    <source>
        <dbReference type="ARBA" id="ARBA00011903"/>
    </source>
</evidence>
<dbReference type="GO" id="GO:0046872">
    <property type="term" value="F:metal ion binding"/>
    <property type="evidence" value="ECO:0007669"/>
    <property type="project" value="UniProtKB-KW"/>
</dbReference>
<evidence type="ECO:0000256" key="13">
    <source>
        <dbReference type="ARBA" id="ARBA00051245"/>
    </source>
</evidence>
<keyword evidence="4" id="KW-0479">Metal-binding</keyword>
<dbReference type="InterPro" id="IPR008271">
    <property type="entry name" value="Ser/Thr_kinase_AS"/>
</dbReference>
<dbReference type="PROSITE" id="PS00107">
    <property type="entry name" value="PROTEIN_KINASE_ATP"/>
    <property type="match status" value="1"/>
</dbReference>
<keyword evidence="3" id="KW-0808">Transferase</keyword>
<dbReference type="PROSITE" id="PS50011">
    <property type="entry name" value="PROTEIN_KINASE_DOM"/>
    <property type="match status" value="1"/>
</dbReference>